<evidence type="ECO:0000256" key="3">
    <source>
        <dbReference type="PROSITE-ProRule" id="PRU00169"/>
    </source>
</evidence>
<dbReference type="Proteomes" id="UP000251800">
    <property type="component" value="Unassembled WGS sequence"/>
</dbReference>
<evidence type="ECO:0000256" key="1">
    <source>
        <dbReference type="ARBA" id="ARBA00022553"/>
    </source>
</evidence>
<protein>
    <submittedName>
        <fullName evidence="7">DNA-binding response regulator</fullName>
    </submittedName>
</protein>
<dbReference type="InterPro" id="IPR058245">
    <property type="entry name" value="NreC/VraR/RcsB-like_REC"/>
</dbReference>
<dbReference type="SUPFAM" id="SSF52172">
    <property type="entry name" value="CheY-like"/>
    <property type="match status" value="1"/>
</dbReference>
<dbReference type="CDD" id="cd17535">
    <property type="entry name" value="REC_NarL-like"/>
    <property type="match status" value="1"/>
</dbReference>
<accession>A0A363UNF2</accession>
<sequence length="231" mass="24673">MRSETATVIVADDHPLFRSALRGAVEQVLDDATIIEAESAQAVQAAVGTAPDADLCTLDLRMPGAYGFSTLAFLRGNHPSLPIVIVSAITEPDVIRRAERLGAVGYIPKSASPQAISHSIQRVLNGDTAFPDLGPDQRSPAETTDQELADRIASLTPQQFRVLTRLADGLLNKQIAFEMDVTEATVKAHVTAILRKLKVSNRTAAVIAARQLDVADPETTMDQTPSSAAPR</sequence>
<evidence type="ECO:0000256" key="4">
    <source>
        <dbReference type="SAM" id="MobiDB-lite"/>
    </source>
</evidence>
<dbReference type="PANTHER" id="PTHR45566">
    <property type="entry name" value="HTH-TYPE TRANSCRIPTIONAL REGULATOR YHJB-RELATED"/>
    <property type="match status" value="1"/>
</dbReference>
<dbReference type="Gene3D" id="3.40.50.2300">
    <property type="match status" value="1"/>
</dbReference>
<dbReference type="SUPFAM" id="SSF46894">
    <property type="entry name" value="C-terminal effector domain of the bipartite response regulators"/>
    <property type="match status" value="1"/>
</dbReference>
<keyword evidence="8" id="KW-1185">Reference proteome</keyword>
<keyword evidence="1 3" id="KW-0597">Phosphoprotein</keyword>
<comment type="caution">
    <text evidence="7">The sequence shown here is derived from an EMBL/GenBank/DDBJ whole genome shotgun (WGS) entry which is preliminary data.</text>
</comment>
<dbReference type="PRINTS" id="PR00038">
    <property type="entry name" value="HTHLUXR"/>
</dbReference>
<evidence type="ECO:0000259" key="5">
    <source>
        <dbReference type="PROSITE" id="PS50043"/>
    </source>
</evidence>
<dbReference type="PROSITE" id="PS50043">
    <property type="entry name" value="HTH_LUXR_2"/>
    <property type="match status" value="1"/>
</dbReference>
<name>A0A363UNF2_9GAMM</name>
<dbReference type="GO" id="GO:0003677">
    <property type="term" value="F:DNA binding"/>
    <property type="evidence" value="ECO:0007669"/>
    <property type="project" value="UniProtKB-KW"/>
</dbReference>
<dbReference type="EMBL" id="QEQK01000004">
    <property type="protein sequence ID" value="PWN56940.1"/>
    <property type="molecule type" value="Genomic_DNA"/>
</dbReference>
<feature type="region of interest" description="Disordered" evidence="4">
    <location>
        <begin position="127"/>
        <end position="146"/>
    </location>
</feature>
<dbReference type="Pfam" id="PF00072">
    <property type="entry name" value="Response_reg"/>
    <property type="match status" value="1"/>
</dbReference>
<dbReference type="CDD" id="cd06170">
    <property type="entry name" value="LuxR_C_like"/>
    <property type="match status" value="1"/>
</dbReference>
<dbReference type="GO" id="GO:0006355">
    <property type="term" value="P:regulation of DNA-templated transcription"/>
    <property type="evidence" value="ECO:0007669"/>
    <property type="project" value="InterPro"/>
</dbReference>
<dbReference type="PROSITE" id="PS50110">
    <property type="entry name" value="RESPONSE_REGULATORY"/>
    <property type="match status" value="1"/>
</dbReference>
<feature type="domain" description="Response regulatory" evidence="6">
    <location>
        <begin position="7"/>
        <end position="124"/>
    </location>
</feature>
<dbReference type="GO" id="GO:0000160">
    <property type="term" value="P:phosphorelay signal transduction system"/>
    <property type="evidence" value="ECO:0007669"/>
    <property type="project" value="InterPro"/>
</dbReference>
<evidence type="ECO:0000259" key="6">
    <source>
        <dbReference type="PROSITE" id="PS50110"/>
    </source>
</evidence>
<gene>
    <name evidence="7" type="ORF">DEH80_05435</name>
</gene>
<dbReference type="InterPro" id="IPR000792">
    <property type="entry name" value="Tscrpt_reg_LuxR_C"/>
</dbReference>
<evidence type="ECO:0000313" key="8">
    <source>
        <dbReference type="Proteomes" id="UP000251800"/>
    </source>
</evidence>
<feature type="domain" description="HTH luxR-type" evidence="5">
    <location>
        <begin position="148"/>
        <end position="213"/>
    </location>
</feature>
<dbReference type="SMART" id="SM00448">
    <property type="entry name" value="REC"/>
    <property type="match status" value="1"/>
</dbReference>
<dbReference type="InterPro" id="IPR016032">
    <property type="entry name" value="Sig_transdc_resp-reg_C-effctor"/>
</dbReference>
<keyword evidence="2 7" id="KW-0238">DNA-binding</keyword>
<dbReference type="OrthoDB" id="9814495at2"/>
<dbReference type="AlphaFoldDB" id="A0A363UNF2"/>
<proteinExistence type="predicted"/>
<dbReference type="InterPro" id="IPR011006">
    <property type="entry name" value="CheY-like_superfamily"/>
</dbReference>
<evidence type="ECO:0000256" key="2">
    <source>
        <dbReference type="ARBA" id="ARBA00023125"/>
    </source>
</evidence>
<dbReference type="Pfam" id="PF00196">
    <property type="entry name" value="GerE"/>
    <property type="match status" value="1"/>
</dbReference>
<dbReference type="PANTHER" id="PTHR45566:SF1">
    <property type="entry name" value="HTH-TYPE TRANSCRIPTIONAL REGULATOR YHJB-RELATED"/>
    <property type="match status" value="1"/>
</dbReference>
<dbReference type="PROSITE" id="PS00622">
    <property type="entry name" value="HTH_LUXR_1"/>
    <property type="match status" value="1"/>
</dbReference>
<organism evidence="7 8">
    <name type="scientific">Abyssibacter profundi</name>
    <dbReference type="NCBI Taxonomy" id="2182787"/>
    <lineage>
        <taxon>Bacteria</taxon>
        <taxon>Pseudomonadati</taxon>
        <taxon>Pseudomonadota</taxon>
        <taxon>Gammaproteobacteria</taxon>
        <taxon>Chromatiales</taxon>
        <taxon>Oceanococcaceae</taxon>
        <taxon>Abyssibacter</taxon>
    </lineage>
</organism>
<dbReference type="InterPro" id="IPR001789">
    <property type="entry name" value="Sig_transdc_resp-reg_receiver"/>
</dbReference>
<dbReference type="SMART" id="SM00421">
    <property type="entry name" value="HTH_LUXR"/>
    <property type="match status" value="1"/>
</dbReference>
<feature type="modified residue" description="4-aspartylphosphate" evidence="3">
    <location>
        <position position="59"/>
    </location>
</feature>
<evidence type="ECO:0000313" key="7">
    <source>
        <dbReference type="EMBL" id="PWN56940.1"/>
    </source>
</evidence>
<reference evidence="7 8" key="1">
    <citation type="submission" date="2018-05" db="EMBL/GenBank/DDBJ databases">
        <title>Abyssibacter profundi OUC007T gen. nov., sp. nov, a marine bacterium isolated from seawater of the Mariana Trench.</title>
        <authorList>
            <person name="Zhou S."/>
        </authorList>
    </citation>
    <scope>NUCLEOTIDE SEQUENCE [LARGE SCALE GENOMIC DNA]</scope>
    <source>
        <strain evidence="7 8">OUC007</strain>
    </source>
</reference>
<dbReference type="InterPro" id="IPR051015">
    <property type="entry name" value="EvgA-like"/>
</dbReference>